<evidence type="ECO:0000313" key="1">
    <source>
        <dbReference type="EMBL" id="OQE28927.1"/>
    </source>
</evidence>
<sequence length="112" mass="12645">MSRSTEGAKGTENAASESIIATEIVAKEHHRLFIQLKTSVRKFLGNLIDQLTTLGLIEKAFGHSRTTDAGARWVVDTIILKAYAKLRFPERERNFDEMLTSSLTQCEGMQMW</sequence>
<accession>A0A1V6TRE2</accession>
<comment type="caution">
    <text evidence="1">The sequence shown here is derived from an EMBL/GenBank/DDBJ whole genome shotgun (WGS) entry which is preliminary data.</text>
</comment>
<protein>
    <submittedName>
        <fullName evidence="1">Uncharacterized protein</fullName>
    </submittedName>
</protein>
<dbReference type="EMBL" id="MLQL01000004">
    <property type="protein sequence ID" value="OQE28927.1"/>
    <property type="molecule type" value="Genomic_DNA"/>
</dbReference>
<organism evidence="1 2">
    <name type="scientific">Penicillium flavigenum</name>
    <dbReference type="NCBI Taxonomy" id="254877"/>
    <lineage>
        <taxon>Eukaryota</taxon>
        <taxon>Fungi</taxon>
        <taxon>Dikarya</taxon>
        <taxon>Ascomycota</taxon>
        <taxon>Pezizomycotina</taxon>
        <taxon>Eurotiomycetes</taxon>
        <taxon>Eurotiomycetidae</taxon>
        <taxon>Eurotiales</taxon>
        <taxon>Aspergillaceae</taxon>
        <taxon>Penicillium</taxon>
    </lineage>
</organism>
<dbReference type="Proteomes" id="UP000191342">
    <property type="component" value="Unassembled WGS sequence"/>
</dbReference>
<dbReference type="OrthoDB" id="10317513at2759"/>
<gene>
    <name evidence="1" type="ORF">PENFLA_c004G01854</name>
</gene>
<evidence type="ECO:0000313" key="2">
    <source>
        <dbReference type="Proteomes" id="UP000191342"/>
    </source>
</evidence>
<reference evidence="2" key="1">
    <citation type="journal article" date="2017" name="Nat. Microbiol.">
        <title>Global analysis of biosynthetic gene clusters reveals vast potential of secondary metabolite production in Penicillium species.</title>
        <authorList>
            <person name="Nielsen J.C."/>
            <person name="Grijseels S."/>
            <person name="Prigent S."/>
            <person name="Ji B."/>
            <person name="Dainat J."/>
            <person name="Nielsen K.F."/>
            <person name="Frisvad J.C."/>
            <person name="Workman M."/>
            <person name="Nielsen J."/>
        </authorList>
    </citation>
    <scope>NUCLEOTIDE SEQUENCE [LARGE SCALE GENOMIC DNA]</scope>
    <source>
        <strain evidence="2">IBT 14082</strain>
    </source>
</reference>
<proteinExistence type="predicted"/>
<name>A0A1V6TRE2_9EURO</name>
<keyword evidence="2" id="KW-1185">Reference proteome</keyword>
<dbReference type="AlphaFoldDB" id="A0A1V6TRE2"/>